<dbReference type="Proteomes" id="UP000779809">
    <property type="component" value="Unassembled WGS sequence"/>
</dbReference>
<protein>
    <submittedName>
        <fullName evidence="2">Uncharacterized protein</fullName>
    </submittedName>
</protein>
<proteinExistence type="predicted"/>
<dbReference type="AlphaFoldDB" id="A0A932A763"/>
<feature type="transmembrane region" description="Helical" evidence="1">
    <location>
        <begin position="162"/>
        <end position="180"/>
    </location>
</feature>
<organism evidence="2 3">
    <name type="scientific">Candidatus Korobacter versatilis</name>
    <dbReference type="NCBI Taxonomy" id="658062"/>
    <lineage>
        <taxon>Bacteria</taxon>
        <taxon>Pseudomonadati</taxon>
        <taxon>Acidobacteriota</taxon>
        <taxon>Terriglobia</taxon>
        <taxon>Terriglobales</taxon>
        <taxon>Candidatus Korobacteraceae</taxon>
        <taxon>Candidatus Korobacter</taxon>
    </lineage>
</organism>
<gene>
    <name evidence="2" type="ORF">HYX28_04185</name>
</gene>
<feature type="transmembrane region" description="Helical" evidence="1">
    <location>
        <begin position="192"/>
        <end position="211"/>
    </location>
</feature>
<sequence length="228" mass="25175">MDKPDAVRAEAKAAQRRAVEARLRWCALALAAAGIAALFLHVFGWLRMPFFLAVCGVPSVLLLCALAAYARRIDADLFLNSLWVGILGGVVATVAYDGTRALVERSHIFGYDWTVPILMFGNWITGAPTSSALAKFAGWTYHYWNGVSFGVMYALAFGRIRWYWGIAFGMFLEACMLGLFPMFLRVSNKFDFILISMIGHVAYGAALGVVVEKYALPSERVALWATKD</sequence>
<keyword evidence="1" id="KW-0812">Transmembrane</keyword>
<accession>A0A932A763</accession>
<keyword evidence="1" id="KW-1133">Transmembrane helix</keyword>
<dbReference type="EMBL" id="JACPNR010000005">
    <property type="protein sequence ID" value="MBI2677960.1"/>
    <property type="molecule type" value="Genomic_DNA"/>
</dbReference>
<feature type="transmembrane region" description="Helical" evidence="1">
    <location>
        <begin position="50"/>
        <end position="70"/>
    </location>
</feature>
<feature type="transmembrane region" description="Helical" evidence="1">
    <location>
        <begin position="77"/>
        <end position="96"/>
    </location>
</feature>
<keyword evidence="1" id="KW-0472">Membrane</keyword>
<evidence type="ECO:0000256" key="1">
    <source>
        <dbReference type="SAM" id="Phobius"/>
    </source>
</evidence>
<comment type="caution">
    <text evidence="2">The sequence shown here is derived from an EMBL/GenBank/DDBJ whole genome shotgun (WGS) entry which is preliminary data.</text>
</comment>
<evidence type="ECO:0000313" key="3">
    <source>
        <dbReference type="Proteomes" id="UP000779809"/>
    </source>
</evidence>
<name>A0A932A763_9BACT</name>
<evidence type="ECO:0000313" key="2">
    <source>
        <dbReference type="EMBL" id="MBI2677960.1"/>
    </source>
</evidence>
<feature type="transmembrane region" description="Helical" evidence="1">
    <location>
        <begin position="25"/>
        <end position="44"/>
    </location>
</feature>
<reference evidence="2" key="1">
    <citation type="submission" date="2020-07" db="EMBL/GenBank/DDBJ databases">
        <title>Huge and variable diversity of episymbiotic CPR bacteria and DPANN archaea in groundwater ecosystems.</title>
        <authorList>
            <person name="He C.Y."/>
            <person name="Keren R."/>
            <person name="Whittaker M."/>
            <person name="Farag I.F."/>
            <person name="Doudna J."/>
            <person name="Cate J.H.D."/>
            <person name="Banfield J.F."/>
        </authorList>
    </citation>
    <scope>NUCLEOTIDE SEQUENCE</scope>
    <source>
        <strain evidence="2">NC_groundwater_580_Pr5_B-0.1um_64_19</strain>
    </source>
</reference>